<dbReference type="PANTHER" id="PTHR43792">
    <property type="entry name" value="GNAT FAMILY, PUTATIVE (AFU_ORTHOLOGUE AFUA_3G00765)-RELATED-RELATED"/>
    <property type="match status" value="1"/>
</dbReference>
<comment type="caution">
    <text evidence="2">The sequence shown here is derived from an EMBL/GenBank/DDBJ whole genome shotgun (WGS) entry which is preliminary data.</text>
</comment>
<protein>
    <submittedName>
        <fullName evidence="2">Ribosomal-protein-serine acetyltransferase</fullName>
    </submittedName>
</protein>
<accession>A0A9W5YBE8</accession>
<dbReference type="InterPro" id="IPR000182">
    <property type="entry name" value="GNAT_dom"/>
</dbReference>
<name>A0A9W5YBE8_9FIRM</name>
<dbReference type="SUPFAM" id="SSF55729">
    <property type="entry name" value="Acyl-CoA N-acyltransferases (Nat)"/>
    <property type="match status" value="1"/>
</dbReference>
<organism evidence="2 3">
    <name type="scientific">Vallitalea longa</name>
    <dbReference type="NCBI Taxonomy" id="2936439"/>
    <lineage>
        <taxon>Bacteria</taxon>
        <taxon>Bacillati</taxon>
        <taxon>Bacillota</taxon>
        <taxon>Clostridia</taxon>
        <taxon>Lachnospirales</taxon>
        <taxon>Vallitaleaceae</taxon>
        <taxon>Vallitalea</taxon>
    </lineage>
</organism>
<gene>
    <name evidence="2" type="ORF">SH1V18_33720</name>
</gene>
<evidence type="ECO:0000313" key="3">
    <source>
        <dbReference type="Proteomes" id="UP001144256"/>
    </source>
</evidence>
<feature type="domain" description="N-acetyltransferase" evidence="1">
    <location>
        <begin position="8"/>
        <end position="158"/>
    </location>
</feature>
<dbReference type="InterPro" id="IPR016181">
    <property type="entry name" value="Acyl_CoA_acyltransferase"/>
</dbReference>
<dbReference type="AlphaFoldDB" id="A0A9W5YBE8"/>
<evidence type="ECO:0000259" key="1">
    <source>
        <dbReference type="PROSITE" id="PS51186"/>
    </source>
</evidence>
<dbReference type="InterPro" id="IPR051531">
    <property type="entry name" value="N-acetyltransferase"/>
</dbReference>
<dbReference type="RefSeq" id="WP_330680770.1">
    <property type="nucleotide sequence ID" value="NZ_BRLB01000012.1"/>
</dbReference>
<evidence type="ECO:0000313" key="2">
    <source>
        <dbReference type="EMBL" id="GKX30892.1"/>
    </source>
</evidence>
<proteinExistence type="predicted"/>
<dbReference type="GO" id="GO:0016747">
    <property type="term" value="F:acyltransferase activity, transferring groups other than amino-acyl groups"/>
    <property type="evidence" value="ECO:0007669"/>
    <property type="project" value="InterPro"/>
</dbReference>
<dbReference type="EMBL" id="BRLB01000012">
    <property type="protein sequence ID" value="GKX30892.1"/>
    <property type="molecule type" value="Genomic_DNA"/>
</dbReference>
<dbReference type="PANTHER" id="PTHR43792:SF5">
    <property type="entry name" value="RIBOSOMAL-PROTEIN-SERINE ACETYLTRANSFERASE"/>
    <property type="match status" value="1"/>
</dbReference>
<sequence length="183" mass="21939">MVLETDRLFIRRFCPEDWSDMYDYLSQEQVVKYEPYNVLSKEECKQLAIARSDNKAFWAVCLKVNNKLIGNVYFQQQKPEEFLTWEIGYVFNPTYYKKGYATEACKRVMKYGFENLGVHRIIGKCNPENTSSWRLLERLMMRKEGYFKKIAFFSKSDNGQPIWHDCYQYAILDEEFLSDSIER</sequence>
<keyword evidence="3" id="KW-1185">Reference proteome</keyword>
<dbReference type="PROSITE" id="PS51186">
    <property type="entry name" value="GNAT"/>
    <property type="match status" value="1"/>
</dbReference>
<dbReference type="Proteomes" id="UP001144256">
    <property type="component" value="Unassembled WGS sequence"/>
</dbReference>
<dbReference type="Pfam" id="PF13302">
    <property type="entry name" value="Acetyltransf_3"/>
    <property type="match status" value="1"/>
</dbReference>
<reference evidence="2" key="1">
    <citation type="submission" date="2022-06" db="EMBL/GenBank/DDBJ databases">
        <title>Vallitalea longa sp. nov., an anaerobic bacterium isolated from marine sediment.</title>
        <authorList>
            <person name="Hirano S."/>
            <person name="Terahara T."/>
            <person name="Mori K."/>
            <person name="Hamada M."/>
            <person name="Matsumoto R."/>
            <person name="Kobayashi T."/>
        </authorList>
    </citation>
    <scope>NUCLEOTIDE SEQUENCE</scope>
    <source>
        <strain evidence="2">SH18-1</strain>
    </source>
</reference>
<dbReference type="Gene3D" id="3.40.630.30">
    <property type="match status" value="1"/>
</dbReference>